<organism evidence="1 2">
    <name type="scientific">Sphingorhabdus buctiana</name>
    <dbReference type="NCBI Taxonomy" id="1508805"/>
    <lineage>
        <taxon>Bacteria</taxon>
        <taxon>Pseudomonadati</taxon>
        <taxon>Pseudomonadota</taxon>
        <taxon>Alphaproteobacteria</taxon>
        <taxon>Sphingomonadales</taxon>
        <taxon>Sphingomonadaceae</taxon>
        <taxon>Sphingorhabdus</taxon>
    </lineage>
</organism>
<dbReference type="Pfam" id="PF06718">
    <property type="entry name" value="DUF1203"/>
    <property type="match status" value="1"/>
</dbReference>
<proteinExistence type="predicted"/>
<reference evidence="2" key="1">
    <citation type="journal article" date="2019" name="Int. J. Syst. Evol. Microbiol.">
        <title>The Global Catalogue of Microorganisms (GCM) 10K type strain sequencing project: providing services to taxonomists for standard genome sequencing and annotation.</title>
        <authorList>
            <consortium name="The Broad Institute Genomics Platform"/>
            <consortium name="The Broad Institute Genome Sequencing Center for Infectious Disease"/>
            <person name="Wu L."/>
            <person name="Ma J."/>
        </authorList>
    </citation>
    <scope>NUCLEOTIDE SEQUENCE [LARGE SCALE GENOMIC DNA]</scope>
    <source>
        <strain evidence="2">CGMCC 1.12449</strain>
    </source>
</reference>
<dbReference type="InterPro" id="IPR009593">
    <property type="entry name" value="DUF1203"/>
</dbReference>
<dbReference type="Proteomes" id="UP001597215">
    <property type="component" value="Unassembled WGS sequence"/>
</dbReference>
<name>A0ABW4MGX2_9SPHN</name>
<gene>
    <name evidence="1" type="ORF">ACFSAG_12375</name>
</gene>
<protein>
    <submittedName>
        <fullName evidence="1">DUF1203 domain-containing protein</fullName>
    </submittedName>
</protein>
<sequence length="158" mass="17309">MTYKIAGLVPAAHAHMFAMSDVELASMNARRVTATASRGFPCRVSLEDAEVGESLILFHHVSHDVATPYRSAYAIYVREKAQAAAEYIDRTPPVFEGRPIALRAFDADGNLRNATLALPGEADLRIRELFDSSEIAYIHAHNAAHGCFSAAIERTHDD</sequence>
<dbReference type="EMBL" id="JBHUEL010000010">
    <property type="protein sequence ID" value="MFD1767635.1"/>
    <property type="molecule type" value="Genomic_DNA"/>
</dbReference>
<keyword evidence="2" id="KW-1185">Reference proteome</keyword>
<dbReference type="RefSeq" id="WP_381515245.1">
    <property type="nucleotide sequence ID" value="NZ_JBHUEL010000010.1"/>
</dbReference>
<evidence type="ECO:0000313" key="1">
    <source>
        <dbReference type="EMBL" id="MFD1767635.1"/>
    </source>
</evidence>
<comment type="caution">
    <text evidence="1">The sequence shown here is derived from an EMBL/GenBank/DDBJ whole genome shotgun (WGS) entry which is preliminary data.</text>
</comment>
<accession>A0ABW4MGX2</accession>
<evidence type="ECO:0000313" key="2">
    <source>
        <dbReference type="Proteomes" id="UP001597215"/>
    </source>
</evidence>